<reference evidence="2 3" key="1">
    <citation type="submission" date="2021-06" db="EMBL/GenBank/DDBJ databases">
        <title>Caerostris extrusa draft genome.</title>
        <authorList>
            <person name="Kono N."/>
            <person name="Arakawa K."/>
        </authorList>
    </citation>
    <scope>NUCLEOTIDE SEQUENCE [LARGE SCALE GENOMIC DNA]</scope>
</reference>
<feature type="domain" description="CAP-Gly" evidence="1">
    <location>
        <begin position="36"/>
        <end position="65"/>
    </location>
</feature>
<evidence type="ECO:0000313" key="2">
    <source>
        <dbReference type="EMBL" id="GIZ01133.1"/>
    </source>
</evidence>
<organism evidence="2 3">
    <name type="scientific">Caerostris extrusa</name>
    <name type="common">Bark spider</name>
    <name type="synonym">Caerostris bankana</name>
    <dbReference type="NCBI Taxonomy" id="172846"/>
    <lineage>
        <taxon>Eukaryota</taxon>
        <taxon>Metazoa</taxon>
        <taxon>Ecdysozoa</taxon>
        <taxon>Arthropoda</taxon>
        <taxon>Chelicerata</taxon>
        <taxon>Arachnida</taxon>
        <taxon>Araneae</taxon>
        <taxon>Araneomorphae</taxon>
        <taxon>Entelegynae</taxon>
        <taxon>Araneoidea</taxon>
        <taxon>Araneidae</taxon>
        <taxon>Caerostris</taxon>
    </lineage>
</organism>
<sequence>MHHTAPTFLRLSPRIVHAPPWSAMPSGLSPIERVHPEHGVCDGSIKGKRYFQCASNNAIFVGINRLRLHLRGYKYTQSGNIVEHGDHREREGRFQH</sequence>
<accession>A0AAV4Y253</accession>
<dbReference type="InterPro" id="IPR000938">
    <property type="entry name" value="CAP-Gly_domain"/>
</dbReference>
<comment type="caution">
    <text evidence="2">The sequence shown here is derived from an EMBL/GenBank/DDBJ whole genome shotgun (WGS) entry which is preliminary data.</text>
</comment>
<keyword evidence="3" id="KW-1185">Reference proteome</keyword>
<proteinExistence type="predicted"/>
<dbReference type="Proteomes" id="UP001054945">
    <property type="component" value="Unassembled WGS sequence"/>
</dbReference>
<dbReference type="AlphaFoldDB" id="A0AAV4Y253"/>
<evidence type="ECO:0000259" key="1">
    <source>
        <dbReference type="Pfam" id="PF01302"/>
    </source>
</evidence>
<gene>
    <name evidence="2" type="primary">AVEN_269871_1</name>
    <name evidence="2" type="ORF">CEXT_210271</name>
</gene>
<dbReference type="InterPro" id="IPR036859">
    <property type="entry name" value="CAP-Gly_dom_sf"/>
</dbReference>
<dbReference type="Pfam" id="PF01302">
    <property type="entry name" value="CAP_GLY"/>
    <property type="match status" value="1"/>
</dbReference>
<name>A0AAV4Y253_CAEEX</name>
<evidence type="ECO:0000313" key="3">
    <source>
        <dbReference type="Proteomes" id="UP001054945"/>
    </source>
</evidence>
<dbReference type="EMBL" id="BPLR01018633">
    <property type="protein sequence ID" value="GIZ01133.1"/>
    <property type="molecule type" value="Genomic_DNA"/>
</dbReference>
<dbReference type="SUPFAM" id="SSF74924">
    <property type="entry name" value="Cap-Gly domain"/>
    <property type="match status" value="1"/>
</dbReference>
<dbReference type="Gene3D" id="2.30.30.190">
    <property type="entry name" value="CAP Gly-rich-like domain"/>
    <property type="match status" value="1"/>
</dbReference>
<protein>
    <submittedName>
        <fullName evidence="2">CAP-Gly domain-containing protein</fullName>
    </submittedName>
</protein>